<evidence type="ECO:0000313" key="1">
    <source>
        <dbReference type="EMBL" id="KAF9943578.1"/>
    </source>
</evidence>
<feature type="non-terminal residue" evidence="1">
    <location>
        <position position="371"/>
    </location>
</feature>
<dbReference type="EMBL" id="JAAAHY010003086">
    <property type="protein sequence ID" value="KAF9943578.1"/>
    <property type="molecule type" value="Genomic_DNA"/>
</dbReference>
<sequence length="371" mass="42390">AEVSRDLRRHFRKGTLEIQDKLQKMIDKGVLPPTTDIRIRYELPAIINFVRLNSMLDNRYTTAPLSPILQPYVLFSEANLLLLFWSSEILKKELRTILNMTERNNTQAEASRLLALKGPGYLLTRLVSSVGRGARRGAAGYMRQTTTMTLDEIREDYATIRAVGFEPSEYSPHGYCLYGSIRTNGLCLQLLAYKMKELLAVKYKRLPESVLPERLTSTIHGTGDFLTEIRNVVRSQEDVTRLWGCDPSDISILALDLGQNCVVGAYALKPRDQSIAQQEPPRHYNLAVKTKAVYQPTFRHRSWLAQKKEAISEGRTESISTTESRIPPCRGLQADFADHVLYKKSKDQDLDQFYNGDMSVLRHKWDQERAH</sequence>
<proteinExistence type="predicted"/>
<name>A0A9P6ISC8_MORAP</name>
<dbReference type="Proteomes" id="UP000738359">
    <property type="component" value="Unassembled WGS sequence"/>
</dbReference>
<dbReference type="OrthoDB" id="2441991at2759"/>
<comment type="caution">
    <text evidence="1">The sequence shown here is derived from an EMBL/GenBank/DDBJ whole genome shotgun (WGS) entry which is preliminary data.</text>
</comment>
<evidence type="ECO:0000313" key="2">
    <source>
        <dbReference type="Proteomes" id="UP000738359"/>
    </source>
</evidence>
<gene>
    <name evidence="1" type="ORF">BGZ70_005752</name>
</gene>
<keyword evidence="2" id="KW-1185">Reference proteome</keyword>
<accession>A0A9P6ISC8</accession>
<protein>
    <submittedName>
        <fullName evidence="1">Uncharacterized protein</fullName>
    </submittedName>
</protein>
<dbReference type="AlphaFoldDB" id="A0A9P6ISC8"/>
<reference evidence="1" key="1">
    <citation type="journal article" date="2020" name="Fungal Divers.">
        <title>Resolving the Mortierellaceae phylogeny through synthesis of multi-gene phylogenetics and phylogenomics.</title>
        <authorList>
            <person name="Vandepol N."/>
            <person name="Liber J."/>
            <person name="Desiro A."/>
            <person name="Na H."/>
            <person name="Kennedy M."/>
            <person name="Barry K."/>
            <person name="Grigoriev I.V."/>
            <person name="Miller A.N."/>
            <person name="O'Donnell K."/>
            <person name="Stajich J.E."/>
            <person name="Bonito G."/>
        </authorList>
    </citation>
    <scope>NUCLEOTIDE SEQUENCE</scope>
    <source>
        <strain evidence="1">CK1249</strain>
    </source>
</reference>
<feature type="non-terminal residue" evidence="1">
    <location>
        <position position="1"/>
    </location>
</feature>
<organism evidence="1 2">
    <name type="scientific">Mortierella alpina</name>
    <name type="common">Oleaginous fungus</name>
    <name type="synonym">Mortierella renispora</name>
    <dbReference type="NCBI Taxonomy" id="64518"/>
    <lineage>
        <taxon>Eukaryota</taxon>
        <taxon>Fungi</taxon>
        <taxon>Fungi incertae sedis</taxon>
        <taxon>Mucoromycota</taxon>
        <taxon>Mortierellomycotina</taxon>
        <taxon>Mortierellomycetes</taxon>
        <taxon>Mortierellales</taxon>
        <taxon>Mortierellaceae</taxon>
        <taxon>Mortierella</taxon>
    </lineage>
</organism>